<dbReference type="Gene3D" id="1.10.1410.10">
    <property type="match status" value="1"/>
</dbReference>
<dbReference type="Proteomes" id="UP001357485">
    <property type="component" value="Unassembled WGS sequence"/>
</dbReference>
<comment type="caution">
    <text evidence="5">The sequence shown here is derived from an EMBL/GenBank/DDBJ whole genome shotgun (WGS) entry which is preliminary data.</text>
</comment>
<name>A0ABR0LYY9_9PEZI</name>
<protein>
    <recommendedName>
        <fullName evidence="4">PAP-associated domain-containing protein</fullName>
    </recommendedName>
</protein>
<dbReference type="PANTHER" id="PTHR12271">
    <property type="entry name" value="POLY A POLYMERASE CID PAP -RELATED"/>
    <property type="match status" value="1"/>
</dbReference>
<evidence type="ECO:0000259" key="4">
    <source>
        <dbReference type="Pfam" id="PF03828"/>
    </source>
</evidence>
<dbReference type="SUPFAM" id="SSF81631">
    <property type="entry name" value="PAP/OAS1 substrate-binding domain"/>
    <property type="match status" value="1"/>
</dbReference>
<evidence type="ECO:0000256" key="1">
    <source>
        <dbReference type="ARBA" id="ARBA00022679"/>
    </source>
</evidence>
<feature type="domain" description="PAP-associated" evidence="4">
    <location>
        <begin position="98"/>
        <end position="174"/>
    </location>
</feature>
<dbReference type="Pfam" id="PF03828">
    <property type="entry name" value="PAP_assoc"/>
    <property type="match status" value="1"/>
</dbReference>
<accession>A0ABR0LYY9</accession>
<organism evidence="5 6">
    <name type="scientific">Cryomyces antarcticus</name>
    <dbReference type="NCBI Taxonomy" id="329879"/>
    <lineage>
        <taxon>Eukaryota</taxon>
        <taxon>Fungi</taxon>
        <taxon>Dikarya</taxon>
        <taxon>Ascomycota</taxon>
        <taxon>Pezizomycotina</taxon>
        <taxon>Dothideomycetes</taxon>
        <taxon>Dothideomycetes incertae sedis</taxon>
        <taxon>Cryomyces</taxon>
    </lineage>
</organism>
<keyword evidence="3" id="KW-0460">Magnesium</keyword>
<gene>
    <name evidence="5" type="ORF">LTR16_002322</name>
</gene>
<dbReference type="PANTHER" id="PTHR12271:SF40">
    <property type="entry name" value="POLY(A) RNA POLYMERASE GLD2"/>
    <property type="match status" value="1"/>
</dbReference>
<keyword evidence="1" id="KW-0808">Transferase</keyword>
<proteinExistence type="predicted"/>
<dbReference type="EMBL" id="JAVRRA010008380">
    <property type="protein sequence ID" value="KAK5256815.1"/>
    <property type="molecule type" value="Genomic_DNA"/>
</dbReference>
<sequence length="235" mass="26687">MVLFIKSWVKRRKINSSYSGTLSSYGYVLMILHFLANVARPPVIPNLQLAWQPPTGHSQPQALTDEITCDGYDVRFWRDEAELRRMAMEGRGSQNHEPLGALLRDFYHYFAQQGNGVAGFGFNWTQDVLSLRTQGGLVSKRVKGWTGAKSQILDGKEIRHRYLFAIEDPFEHDHNVARTVTHMGICAIRDEFRRAWRILCAVGQGMEARDGGLFDVVLPPPEPSAEEKKDGDSRR</sequence>
<keyword evidence="2" id="KW-0479">Metal-binding</keyword>
<evidence type="ECO:0000313" key="5">
    <source>
        <dbReference type="EMBL" id="KAK5256815.1"/>
    </source>
</evidence>
<evidence type="ECO:0000256" key="3">
    <source>
        <dbReference type="ARBA" id="ARBA00022842"/>
    </source>
</evidence>
<reference evidence="5 6" key="1">
    <citation type="submission" date="2023-08" db="EMBL/GenBank/DDBJ databases">
        <title>Black Yeasts Isolated from many extreme environments.</title>
        <authorList>
            <person name="Coleine C."/>
            <person name="Stajich J.E."/>
            <person name="Selbmann L."/>
        </authorList>
    </citation>
    <scope>NUCLEOTIDE SEQUENCE [LARGE SCALE GENOMIC DNA]</scope>
    <source>
        <strain evidence="5 6">CCFEE 536</strain>
    </source>
</reference>
<evidence type="ECO:0000313" key="6">
    <source>
        <dbReference type="Proteomes" id="UP001357485"/>
    </source>
</evidence>
<dbReference type="InterPro" id="IPR002058">
    <property type="entry name" value="PAP_assoc"/>
</dbReference>
<evidence type="ECO:0000256" key="2">
    <source>
        <dbReference type="ARBA" id="ARBA00022723"/>
    </source>
</evidence>
<keyword evidence="6" id="KW-1185">Reference proteome</keyword>